<accession>A0A8J6BQD4</accession>
<comment type="caution">
    <text evidence="2">The sequence shown here is derived from an EMBL/GenBank/DDBJ whole genome shotgun (WGS) entry which is preliminary data.</text>
</comment>
<dbReference type="EMBL" id="JAAALK010000080">
    <property type="protein sequence ID" value="KAG8092982.1"/>
    <property type="molecule type" value="Genomic_DNA"/>
</dbReference>
<organism evidence="2 3">
    <name type="scientific">Zizania palustris</name>
    <name type="common">Northern wild rice</name>
    <dbReference type="NCBI Taxonomy" id="103762"/>
    <lineage>
        <taxon>Eukaryota</taxon>
        <taxon>Viridiplantae</taxon>
        <taxon>Streptophyta</taxon>
        <taxon>Embryophyta</taxon>
        <taxon>Tracheophyta</taxon>
        <taxon>Spermatophyta</taxon>
        <taxon>Magnoliopsida</taxon>
        <taxon>Liliopsida</taxon>
        <taxon>Poales</taxon>
        <taxon>Poaceae</taxon>
        <taxon>BOP clade</taxon>
        <taxon>Oryzoideae</taxon>
        <taxon>Oryzeae</taxon>
        <taxon>Zizaniinae</taxon>
        <taxon>Zizania</taxon>
    </lineage>
</organism>
<dbReference type="AlphaFoldDB" id="A0A8J6BQD4"/>
<feature type="region of interest" description="Disordered" evidence="1">
    <location>
        <begin position="28"/>
        <end position="67"/>
    </location>
</feature>
<name>A0A8J6BQD4_ZIZPA</name>
<keyword evidence="3" id="KW-1185">Reference proteome</keyword>
<evidence type="ECO:0000313" key="2">
    <source>
        <dbReference type="EMBL" id="KAG8092982.1"/>
    </source>
</evidence>
<dbReference type="Proteomes" id="UP000729402">
    <property type="component" value="Unassembled WGS sequence"/>
</dbReference>
<protein>
    <submittedName>
        <fullName evidence="2">Uncharacterized protein</fullName>
    </submittedName>
</protein>
<sequence length="119" mass="12826">MDVKLVVGFLTFLPFARLRLVCCFLLSRGPTPSQISPRSPFPPPRRRRRLRGGVLTASPARRSVPAGGGCSFSVTPWSRRGRGRGSTEWFLEPPPLPPLLDGSSPAAVGIRAGLPRVPA</sequence>
<evidence type="ECO:0000256" key="1">
    <source>
        <dbReference type="SAM" id="MobiDB-lite"/>
    </source>
</evidence>
<proteinExistence type="predicted"/>
<reference evidence="2" key="2">
    <citation type="submission" date="2021-02" db="EMBL/GenBank/DDBJ databases">
        <authorList>
            <person name="Kimball J.A."/>
            <person name="Haas M.W."/>
            <person name="Macchietto M."/>
            <person name="Kono T."/>
            <person name="Duquette J."/>
            <person name="Shao M."/>
        </authorList>
    </citation>
    <scope>NUCLEOTIDE SEQUENCE</scope>
    <source>
        <tissue evidence="2">Fresh leaf tissue</tissue>
    </source>
</reference>
<gene>
    <name evidence="2" type="ORF">GUJ93_ZPchr0012g21073</name>
</gene>
<reference evidence="2" key="1">
    <citation type="journal article" date="2021" name="bioRxiv">
        <title>Whole Genome Assembly and Annotation of Northern Wild Rice, Zizania palustris L., Supports a Whole Genome Duplication in the Zizania Genus.</title>
        <authorList>
            <person name="Haas M."/>
            <person name="Kono T."/>
            <person name="Macchietto M."/>
            <person name="Millas R."/>
            <person name="McGilp L."/>
            <person name="Shao M."/>
            <person name="Duquette J."/>
            <person name="Hirsch C.N."/>
            <person name="Kimball J."/>
        </authorList>
    </citation>
    <scope>NUCLEOTIDE SEQUENCE</scope>
    <source>
        <tissue evidence="2">Fresh leaf tissue</tissue>
    </source>
</reference>
<evidence type="ECO:0000313" key="3">
    <source>
        <dbReference type="Proteomes" id="UP000729402"/>
    </source>
</evidence>